<accession>A0A9P6ZDT3</accession>
<name>A0A9P6ZDT3_9FUNG</name>
<keyword evidence="3" id="KW-1185">Reference proteome</keyword>
<proteinExistence type="predicted"/>
<dbReference type="InterPro" id="IPR029063">
    <property type="entry name" value="SAM-dependent_MTases_sf"/>
</dbReference>
<reference evidence="2 3" key="1">
    <citation type="journal article" date="2020" name="Microb. Genom.">
        <title>Genetic diversity of clinical and environmental Mucorales isolates obtained from an investigation of mucormycosis cases among solid organ transplant recipients.</title>
        <authorList>
            <person name="Nguyen M.H."/>
            <person name="Kaul D."/>
            <person name="Muto C."/>
            <person name="Cheng S.J."/>
            <person name="Richter R.A."/>
            <person name="Bruno V.M."/>
            <person name="Liu G."/>
            <person name="Beyhan S."/>
            <person name="Sundermann A.J."/>
            <person name="Mounaud S."/>
            <person name="Pasculle A.W."/>
            <person name="Nierman W.C."/>
            <person name="Driscoll E."/>
            <person name="Cumbie R."/>
            <person name="Clancy C.J."/>
            <person name="Dupont C.L."/>
        </authorList>
    </citation>
    <scope>NUCLEOTIDE SEQUENCE [LARGE SCALE GENOMIC DNA]</scope>
    <source>
        <strain evidence="2 3">GL24</strain>
    </source>
</reference>
<dbReference type="Proteomes" id="UP000740926">
    <property type="component" value="Unassembled WGS sequence"/>
</dbReference>
<evidence type="ECO:0000313" key="3">
    <source>
        <dbReference type="Proteomes" id="UP000740926"/>
    </source>
</evidence>
<dbReference type="Gene3D" id="3.40.50.150">
    <property type="entry name" value="Vaccinia Virus protein VP39"/>
    <property type="match status" value="1"/>
</dbReference>
<dbReference type="InterPro" id="IPR041698">
    <property type="entry name" value="Methyltransf_25"/>
</dbReference>
<comment type="caution">
    <text evidence="2">The sequence shown here is derived from an EMBL/GenBank/DDBJ whole genome shotgun (WGS) entry which is preliminary data.</text>
</comment>
<dbReference type="SUPFAM" id="SSF53335">
    <property type="entry name" value="S-adenosyl-L-methionine-dependent methyltransferases"/>
    <property type="match status" value="1"/>
</dbReference>
<protein>
    <recommendedName>
        <fullName evidence="1">Methyltransferase domain-containing protein</fullName>
    </recommendedName>
</protein>
<dbReference type="Pfam" id="PF13649">
    <property type="entry name" value="Methyltransf_25"/>
    <property type="match status" value="1"/>
</dbReference>
<evidence type="ECO:0000259" key="1">
    <source>
        <dbReference type="Pfam" id="PF13649"/>
    </source>
</evidence>
<evidence type="ECO:0000313" key="2">
    <source>
        <dbReference type="EMBL" id="KAG1575743.1"/>
    </source>
</evidence>
<dbReference type="CDD" id="cd02440">
    <property type="entry name" value="AdoMet_MTases"/>
    <property type="match status" value="1"/>
</dbReference>
<gene>
    <name evidence="2" type="ORF">G6F50_000821</name>
</gene>
<sequence>MPFFKFTTKKTEKKKQEQAREFHQIETSSYWLPKDEDEQLRQTGQHFVIKEVFGGNVLSSITEALDFDRGISILDIGCGSGTWIMDMISEYPNCQYDGCDIVDVINKSIMLKQFTFKFGNILETLPYKDNTFDFVQMRLFIAALKIDQWPEAIEEALRVPEEGGNEFHEMMVAVHNVFQARNQNYRAGKELERWVIENGKAKVIQTEFRRCDTTTGTNVAKKVAWCMLELFNSTMTVAGPALGLYTKKEQDEYLEKVKNCMKTTCGFSRNYAVAAQKL</sequence>
<dbReference type="EMBL" id="JAANIU010000057">
    <property type="protein sequence ID" value="KAG1575743.1"/>
    <property type="molecule type" value="Genomic_DNA"/>
</dbReference>
<organism evidence="2 3">
    <name type="scientific">Rhizopus delemar</name>
    <dbReference type="NCBI Taxonomy" id="936053"/>
    <lineage>
        <taxon>Eukaryota</taxon>
        <taxon>Fungi</taxon>
        <taxon>Fungi incertae sedis</taxon>
        <taxon>Mucoromycota</taxon>
        <taxon>Mucoromycotina</taxon>
        <taxon>Mucoromycetes</taxon>
        <taxon>Mucorales</taxon>
        <taxon>Mucorineae</taxon>
        <taxon>Rhizopodaceae</taxon>
        <taxon>Rhizopus</taxon>
    </lineage>
</organism>
<dbReference type="AlphaFoldDB" id="A0A9P6ZDT3"/>
<feature type="domain" description="Methyltransferase" evidence="1">
    <location>
        <begin position="73"/>
        <end position="164"/>
    </location>
</feature>